<gene>
    <name evidence="8" type="ORF">L2W38_00485</name>
</gene>
<dbReference type="HAMAP" id="MF_02040">
    <property type="entry name" value="Mrp_NBP35"/>
    <property type="match status" value="1"/>
</dbReference>
<comment type="function">
    <text evidence="6">Binds and transfers iron-sulfur (Fe-S) clusters to target apoproteins. Can hydrolyze ATP.</text>
</comment>
<dbReference type="PANTHER" id="PTHR42961:SF2">
    <property type="entry name" value="IRON-SULFUR PROTEIN NUBPL"/>
    <property type="match status" value="1"/>
</dbReference>
<evidence type="ECO:0000256" key="3">
    <source>
        <dbReference type="ARBA" id="ARBA00022840"/>
    </source>
</evidence>
<feature type="compositionally biased region" description="Low complexity" evidence="7">
    <location>
        <begin position="7"/>
        <end position="18"/>
    </location>
</feature>
<protein>
    <recommendedName>
        <fullName evidence="6">Iron-sulfur cluster carrier protein</fullName>
    </recommendedName>
</protein>
<keyword evidence="5 6" id="KW-0411">Iron-sulfur</keyword>
<evidence type="ECO:0000313" key="8">
    <source>
        <dbReference type="EMBL" id="MCF4141296.1"/>
    </source>
</evidence>
<feature type="binding site" evidence="6">
    <location>
        <begin position="40"/>
        <end position="47"/>
    </location>
    <ligand>
        <name>ATP</name>
        <dbReference type="ChEBI" id="CHEBI:30616"/>
    </ligand>
</feature>
<dbReference type="Proteomes" id="UP001200430">
    <property type="component" value="Unassembled WGS sequence"/>
</dbReference>
<name>A0ABS9ELA6_9BACT</name>
<dbReference type="RefSeq" id="WP_236097625.1">
    <property type="nucleotide sequence ID" value="NZ_JAKGUD010000001.1"/>
</dbReference>
<feature type="region of interest" description="Disordered" evidence="7">
    <location>
        <begin position="1"/>
        <end position="27"/>
    </location>
</feature>
<keyword evidence="9" id="KW-1185">Reference proteome</keyword>
<dbReference type="InterPro" id="IPR033756">
    <property type="entry name" value="YlxH/NBP35"/>
</dbReference>
<dbReference type="CDD" id="cd02037">
    <property type="entry name" value="Mrp_NBP35"/>
    <property type="match status" value="1"/>
</dbReference>
<sequence>MDQENQCSGSCDSCSSKESCPDFPKPTKKDVCKVIAVGSGKGGVGKSSVAALLAVALAKRGDSVGVLDADITGPSIPKLFGITERPKGDESGKIIPPKTEKLGISIMSMNLLLDDPKAPVVWRGPLIGGVVKQFWDDVEWGKLDWLVVDLPPGTADAPLTVMQTIALDGMVIVTTPQELSALIVGKQARLAEMMKVPILGIVENMSYVKCPKCGEILNVFGPSHSEEIEKAFGISTIAKIPVTDGFAAMADDGTIESFSDEAVLGALVDGIL</sequence>
<dbReference type="Pfam" id="PF10609">
    <property type="entry name" value="ParA"/>
    <property type="match status" value="1"/>
</dbReference>
<reference evidence="8 9" key="1">
    <citation type="submission" date="2022-01" db="EMBL/GenBank/DDBJ databases">
        <title>Dethiosulfovibrio faecalis sp. nov., a novel proteolytic, non-sulfur-reducing bacterium isolated from a marine aquaculture solid waste bioreactor.</title>
        <authorList>
            <person name="Grabowski S."/>
            <person name="Apolinario E."/>
            <person name="Schneider N."/>
            <person name="Marshall C.W."/>
            <person name="Sowers K.R."/>
        </authorList>
    </citation>
    <scope>NUCLEOTIDE SEQUENCE [LARGE SCALE GENOMIC DNA]</scope>
    <source>
        <strain evidence="8 9">DSM 12537</strain>
    </source>
</reference>
<comment type="caution">
    <text evidence="8">The sequence shown here is derived from an EMBL/GenBank/DDBJ whole genome shotgun (WGS) entry which is preliminary data.</text>
</comment>
<evidence type="ECO:0000256" key="7">
    <source>
        <dbReference type="SAM" id="MobiDB-lite"/>
    </source>
</evidence>
<dbReference type="EMBL" id="JAKGUD010000001">
    <property type="protein sequence ID" value="MCF4141296.1"/>
    <property type="molecule type" value="Genomic_DNA"/>
</dbReference>
<keyword evidence="6" id="KW-0378">Hydrolase</keyword>
<keyword evidence="4 6" id="KW-0408">Iron</keyword>
<evidence type="ECO:0000313" key="9">
    <source>
        <dbReference type="Proteomes" id="UP001200430"/>
    </source>
</evidence>
<evidence type="ECO:0000256" key="6">
    <source>
        <dbReference type="HAMAP-Rule" id="MF_02040"/>
    </source>
</evidence>
<evidence type="ECO:0000256" key="5">
    <source>
        <dbReference type="ARBA" id="ARBA00023014"/>
    </source>
</evidence>
<evidence type="ECO:0000256" key="1">
    <source>
        <dbReference type="ARBA" id="ARBA00022723"/>
    </source>
</evidence>
<keyword evidence="1 6" id="KW-0479">Metal-binding</keyword>
<comment type="similarity">
    <text evidence="6">Belongs to the Mrp/NBP35 ATP-binding proteins family.</text>
</comment>
<dbReference type="InterPro" id="IPR019591">
    <property type="entry name" value="Mrp/NBP35_ATP-bd"/>
</dbReference>
<dbReference type="SUPFAM" id="SSF52540">
    <property type="entry name" value="P-loop containing nucleoside triphosphate hydrolases"/>
    <property type="match status" value="1"/>
</dbReference>
<proteinExistence type="inferred from homology"/>
<organism evidence="8 9">
    <name type="scientific">Dethiosulfovibrio marinus</name>
    <dbReference type="NCBI Taxonomy" id="133532"/>
    <lineage>
        <taxon>Bacteria</taxon>
        <taxon>Thermotogati</taxon>
        <taxon>Synergistota</taxon>
        <taxon>Synergistia</taxon>
        <taxon>Synergistales</taxon>
        <taxon>Dethiosulfovibrionaceae</taxon>
        <taxon>Dethiosulfovibrio</taxon>
    </lineage>
</organism>
<keyword evidence="3 6" id="KW-0067">ATP-binding</keyword>
<comment type="subunit">
    <text evidence="6">Homodimer.</text>
</comment>
<dbReference type="InterPro" id="IPR027417">
    <property type="entry name" value="P-loop_NTPase"/>
</dbReference>
<dbReference type="GO" id="GO:0005524">
    <property type="term" value="F:ATP binding"/>
    <property type="evidence" value="ECO:0007669"/>
    <property type="project" value="UniProtKB-KW"/>
</dbReference>
<evidence type="ECO:0000256" key="2">
    <source>
        <dbReference type="ARBA" id="ARBA00022741"/>
    </source>
</evidence>
<dbReference type="PANTHER" id="PTHR42961">
    <property type="entry name" value="IRON-SULFUR PROTEIN NUBPL"/>
    <property type="match status" value="1"/>
</dbReference>
<keyword evidence="2 6" id="KW-0547">Nucleotide-binding</keyword>
<dbReference type="Gene3D" id="3.40.50.300">
    <property type="entry name" value="P-loop containing nucleotide triphosphate hydrolases"/>
    <property type="match status" value="1"/>
</dbReference>
<accession>A0ABS9ELA6</accession>
<dbReference type="InterPro" id="IPR044304">
    <property type="entry name" value="NUBPL-like"/>
</dbReference>
<evidence type="ECO:0000256" key="4">
    <source>
        <dbReference type="ARBA" id="ARBA00023004"/>
    </source>
</evidence>